<evidence type="ECO:0000313" key="2">
    <source>
        <dbReference type="Proteomes" id="UP000006890"/>
    </source>
</evidence>
<organism evidence="1 2">
    <name type="scientific">Caldicellulosiruptor hydrothermalis (strain DSM 18901 / VKM B-2411 / 108)</name>
    <dbReference type="NCBI Taxonomy" id="632292"/>
    <lineage>
        <taxon>Bacteria</taxon>
        <taxon>Bacillati</taxon>
        <taxon>Bacillota</taxon>
        <taxon>Bacillota incertae sedis</taxon>
        <taxon>Caldicellulosiruptorales</taxon>
        <taxon>Caldicellulosiruptoraceae</taxon>
        <taxon>Caldicellulosiruptor</taxon>
    </lineage>
</organism>
<sequence length="81" mass="9401">MKYRYALSSTGGSSHKYGNCEVCGKHATEIFVQTEYKRYEFEHNGWKYEGWRLVDMVFGHEECLKKIRKGGMEDVQSSNPG</sequence>
<dbReference type="RefSeq" id="WP_013402692.1">
    <property type="nucleotide sequence ID" value="NC_014652.1"/>
</dbReference>
<name>E4QDS5_CALH1</name>
<keyword evidence="2" id="KW-1185">Reference proteome</keyword>
<gene>
    <name evidence="1" type="ordered locus">Calhy_0755</name>
</gene>
<dbReference type="AlphaFoldDB" id="E4QDS5"/>
<reference evidence="1 2" key="2">
    <citation type="journal article" date="2011" name="J. Bacteriol.">
        <title>Complete genome sequences for the anaerobic, extremely thermophilic plant biomass-degrading bacteria Caldicellulosiruptor hydrothermalis, Caldicellulosiruptor kristjanssonii, Caldicellulosiruptor kronotskyensis, Caldicellulosiruptor owensenis, and Caldicellulosiruptor lactoaceticus.</title>
        <authorList>
            <person name="Blumer-Schuette S.E."/>
            <person name="Ozdemir I."/>
            <person name="Mistry D."/>
            <person name="Lucas S."/>
            <person name="Lapidus A."/>
            <person name="Cheng J.F."/>
            <person name="Goodwin L.A."/>
            <person name="Pitluck S."/>
            <person name="Land M.L."/>
            <person name="Hauser L.J."/>
            <person name="Woyke T."/>
            <person name="Mikhailova N."/>
            <person name="Pati A."/>
            <person name="Kyrpides N.C."/>
            <person name="Ivanova N."/>
            <person name="Detter J.C."/>
            <person name="Walston-Davenport K."/>
            <person name="Han S."/>
            <person name="Adams M.W."/>
            <person name="Kelly R.M."/>
        </authorList>
    </citation>
    <scope>NUCLEOTIDE SEQUENCE [LARGE SCALE GENOMIC DNA]</scope>
    <source>
        <strain evidence="2">DSM 18901 / VKM B-2411 / 108</strain>
    </source>
</reference>
<reference key="1">
    <citation type="submission" date="2010-09" db="EMBL/GenBank/DDBJ databases">
        <title>Complete sequence of Caldicellulosiruptor hydrothermalis 108.</title>
        <authorList>
            <consortium name="US DOE Joint Genome Institute"/>
            <person name="Lucas S."/>
            <person name="Copeland A."/>
            <person name="Lapidus A."/>
            <person name="Cheng J.-F."/>
            <person name="Bruce D."/>
            <person name="Goodwin L."/>
            <person name="Pitluck S."/>
            <person name="Davenport K."/>
            <person name="Detter J.C."/>
            <person name="Han C."/>
            <person name="Tapia R."/>
            <person name="Land M."/>
            <person name="Hauser L."/>
            <person name="Chang Y.-J."/>
            <person name="Jeffries C."/>
            <person name="Kyrpides N."/>
            <person name="Ivanova N."/>
            <person name="Mikhailova N."/>
            <person name="Blumer-Schuette S.E."/>
            <person name="Kelly R.M."/>
            <person name="Woyke T."/>
        </authorList>
    </citation>
    <scope>NUCLEOTIDE SEQUENCE</scope>
    <source>
        <strain>108</strain>
    </source>
</reference>
<dbReference type="Proteomes" id="UP000006890">
    <property type="component" value="Chromosome"/>
</dbReference>
<dbReference type="OrthoDB" id="8999967at2"/>
<dbReference type="KEGG" id="chd:Calhy_0755"/>
<proteinExistence type="predicted"/>
<accession>E4QDS5</accession>
<dbReference type="EMBL" id="CP002219">
    <property type="protein sequence ID" value="ADQ06492.1"/>
    <property type="molecule type" value="Genomic_DNA"/>
</dbReference>
<dbReference type="STRING" id="632292.Calhy_0755"/>
<evidence type="ECO:0000313" key="1">
    <source>
        <dbReference type="EMBL" id="ADQ06492.1"/>
    </source>
</evidence>
<protein>
    <submittedName>
        <fullName evidence="1">Uncharacterized protein</fullName>
    </submittedName>
</protein>
<dbReference type="HOGENOM" id="CLU_2567388_0_0_9"/>